<evidence type="ECO:0000256" key="2">
    <source>
        <dbReference type="ARBA" id="ARBA00022525"/>
    </source>
</evidence>
<evidence type="ECO:0000256" key="3">
    <source>
        <dbReference type="SAM" id="SignalP"/>
    </source>
</evidence>
<gene>
    <name evidence="5" type="ORF">AK40_5840</name>
</gene>
<feature type="domain" description="ATLF-like" evidence="4">
    <location>
        <begin position="278"/>
        <end position="478"/>
    </location>
</feature>
<dbReference type="AlphaFoldDB" id="A0AAN0W4M5"/>
<dbReference type="Gene3D" id="3.40.390.10">
    <property type="entry name" value="Collagenase (Catalytic Domain)"/>
    <property type="match status" value="1"/>
</dbReference>
<dbReference type="SUPFAM" id="SSF56399">
    <property type="entry name" value="ADP-ribosylation"/>
    <property type="match status" value="1"/>
</dbReference>
<geneLocation type="plasmid" evidence="5 6">
    <name>pBFI_2</name>
</geneLocation>
<evidence type="ECO:0000313" key="5">
    <source>
        <dbReference type="EMBL" id="AJI08487.1"/>
    </source>
</evidence>
<proteinExistence type="predicted"/>
<keyword evidence="2" id="KW-0964">Secreted</keyword>
<dbReference type="InterPro" id="IPR047568">
    <property type="entry name" value="ATLF-like_dom"/>
</dbReference>
<dbReference type="SUPFAM" id="SSF55486">
    <property type="entry name" value="Metalloproteases ('zincins'), catalytic domain"/>
    <property type="match status" value="1"/>
</dbReference>
<keyword evidence="3" id="KW-0732">Signal</keyword>
<dbReference type="Pfam" id="PF07737">
    <property type="entry name" value="ATLF"/>
    <property type="match status" value="1"/>
</dbReference>
<protein>
    <submittedName>
        <fullName evidence="5">ADP-ribosyltransferase exoenzyme family protein</fullName>
    </submittedName>
</protein>
<feature type="signal peptide" evidence="3">
    <location>
        <begin position="1"/>
        <end position="30"/>
    </location>
</feature>
<dbReference type="Proteomes" id="UP000031861">
    <property type="component" value="Plasmid pBFI_2"/>
</dbReference>
<dbReference type="CDD" id="cd20493">
    <property type="entry name" value="M34_ATLF_C-like"/>
    <property type="match status" value="1"/>
</dbReference>
<dbReference type="GO" id="GO:0005576">
    <property type="term" value="C:extracellular region"/>
    <property type="evidence" value="ECO:0007669"/>
    <property type="project" value="UniProtKB-SubCell"/>
</dbReference>
<dbReference type="EMBL" id="CP009636">
    <property type="protein sequence ID" value="AJI08487.1"/>
    <property type="molecule type" value="Genomic_DNA"/>
</dbReference>
<sequence>MNNKIKCKKNAFVFFTFFSMFLFYPIHSSAITEGIDFYPIDGVMDFEHKTENVKEWGEIQYNRWINTLNKEEIESLEVLNSSSKDGNYDINRTLKGLGGNLDRRPIDSELKEKNEKYKKDVKNIERALSREGSKLNEGLYVYKSISLADFIDIEDKHLTNIDGTINREKFQELKKHLLFSKNQEFTIVDLTETQEKKSGLLKWRIKLPKGVSVGHINKNQLILDRNIGLKILNSRIVRQEGKECIRIEATLIPKERIDKIIEINEIKLNNDFNSLLKFPLNSKMIEFRLHNLASSVISSQGIELLRDLGDQIDKDVLNRIINFMLEKNGKIIIADITPAAIIEAFAPKQPLVDTLLPYATAGGIYNPDNRTIVINALHSFQEGTQLNSGDLIHEFGHALDYYIGELIFSGKSVAMSESLGFEQIYAIEKNNLTDYAKTNSREFWAEAFQLMHSKKPEDIKMVKEKAPQTYKFINDILKVVKTMPLK</sequence>
<dbReference type="PROSITE" id="PS51996">
    <property type="entry name" value="TR_MART"/>
    <property type="match status" value="1"/>
</dbReference>
<dbReference type="Pfam" id="PF09156">
    <property type="entry name" value="Anthrax-tox_M"/>
    <property type="match status" value="1"/>
</dbReference>
<dbReference type="InterPro" id="IPR024079">
    <property type="entry name" value="MetalloPept_cat_dom_sf"/>
</dbReference>
<name>A0AAN0W4M5_BACCE</name>
<dbReference type="InterPro" id="IPR015239">
    <property type="entry name" value="Anthrax_LF_cen"/>
</dbReference>
<evidence type="ECO:0000313" key="6">
    <source>
        <dbReference type="Proteomes" id="UP000031861"/>
    </source>
</evidence>
<dbReference type="PROSITE" id="PS51995">
    <property type="entry name" value="ATLF"/>
    <property type="match status" value="1"/>
</dbReference>
<dbReference type="Gene3D" id="3.90.176.10">
    <property type="entry name" value="Toxin ADP-ribosyltransferase, Chain A, domain 1"/>
    <property type="match status" value="1"/>
</dbReference>
<accession>A0AAN0W4M5</accession>
<dbReference type="RefSeq" id="WP_042516160.1">
    <property type="nucleotide sequence ID" value="NZ_CP009636.1"/>
</dbReference>
<organism evidence="5 6">
    <name type="scientific">Bacillus cereus 03BB108</name>
    <dbReference type="NCBI Taxonomy" id="451709"/>
    <lineage>
        <taxon>Bacteria</taxon>
        <taxon>Bacillati</taxon>
        <taxon>Bacillota</taxon>
        <taxon>Bacilli</taxon>
        <taxon>Bacillales</taxon>
        <taxon>Bacillaceae</taxon>
        <taxon>Bacillus</taxon>
        <taxon>Bacillus cereus group</taxon>
    </lineage>
</organism>
<feature type="chain" id="PRO_5042817100" evidence="3">
    <location>
        <begin position="31"/>
        <end position="486"/>
    </location>
</feature>
<dbReference type="InterPro" id="IPR014781">
    <property type="entry name" value="Anthrax_toxin_lethal/edema_N/C"/>
</dbReference>
<evidence type="ECO:0000259" key="4">
    <source>
        <dbReference type="PROSITE" id="PS51995"/>
    </source>
</evidence>
<comment type="subcellular location">
    <subcellularLocation>
        <location evidence="1">Secreted</location>
    </subcellularLocation>
</comment>
<keyword evidence="5" id="KW-0614">Plasmid</keyword>
<dbReference type="GO" id="GO:0008237">
    <property type="term" value="F:metallopeptidase activity"/>
    <property type="evidence" value="ECO:0007669"/>
    <property type="project" value="InterPro"/>
</dbReference>
<evidence type="ECO:0000256" key="1">
    <source>
        <dbReference type="ARBA" id="ARBA00004613"/>
    </source>
</evidence>
<reference evidence="5 6" key="1">
    <citation type="journal article" date="2015" name="Genome Announc.">
        <title>Complete genome sequences for 35 biothreat assay-relevant bacillus species.</title>
        <authorList>
            <person name="Johnson S.L."/>
            <person name="Daligault H.E."/>
            <person name="Davenport K.W."/>
            <person name="Jaissle J."/>
            <person name="Frey K.G."/>
            <person name="Ladner J.T."/>
            <person name="Broomall S.M."/>
            <person name="Bishop-Lilly K.A."/>
            <person name="Bruce D.C."/>
            <person name="Gibbons H.S."/>
            <person name="Coyne S.R."/>
            <person name="Lo C.C."/>
            <person name="Meincke L."/>
            <person name="Munk A.C."/>
            <person name="Koroleva G.I."/>
            <person name="Rosenzweig C.N."/>
            <person name="Palacios G.F."/>
            <person name="Redden C.L."/>
            <person name="Minogue T.D."/>
            <person name="Chain P.S."/>
        </authorList>
    </citation>
    <scope>NUCLEOTIDE SEQUENCE [LARGE SCALE GENOMIC DNA]</scope>
    <source>
        <strain evidence="5 6">03BB108</strain>
    </source>
</reference>